<evidence type="ECO:0000313" key="3">
    <source>
        <dbReference type="EMBL" id="KAF0510819.1"/>
    </source>
</evidence>
<evidence type="ECO:0000256" key="1">
    <source>
        <dbReference type="SAM" id="MobiDB-lite"/>
    </source>
</evidence>
<dbReference type="InterPro" id="IPR039690">
    <property type="entry name" value="SNRNP25"/>
</dbReference>
<dbReference type="Proteomes" id="UP000439903">
    <property type="component" value="Unassembled WGS sequence"/>
</dbReference>
<organism evidence="3 4">
    <name type="scientific">Gigaspora margarita</name>
    <dbReference type="NCBI Taxonomy" id="4874"/>
    <lineage>
        <taxon>Eukaryota</taxon>
        <taxon>Fungi</taxon>
        <taxon>Fungi incertae sedis</taxon>
        <taxon>Mucoromycota</taxon>
        <taxon>Glomeromycotina</taxon>
        <taxon>Glomeromycetes</taxon>
        <taxon>Diversisporales</taxon>
        <taxon>Gigasporaceae</taxon>
        <taxon>Gigaspora</taxon>
    </lineage>
</organism>
<accession>A0A8H4ALK6</accession>
<dbReference type="PANTHER" id="PTHR14942">
    <property type="entry name" value="U11/U12 SMALL NUCLEAR RIBONUCLEOPROTEIN 25 KDA PROTEIN"/>
    <property type="match status" value="1"/>
</dbReference>
<feature type="region of interest" description="Disordered" evidence="1">
    <location>
        <begin position="1"/>
        <end position="39"/>
    </location>
</feature>
<dbReference type="CDD" id="cd17058">
    <property type="entry name" value="Ubl_SNRNP25"/>
    <property type="match status" value="1"/>
</dbReference>
<dbReference type="AlphaFoldDB" id="A0A8H4ALK6"/>
<dbReference type="GO" id="GO:0000398">
    <property type="term" value="P:mRNA splicing, via spliceosome"/>
    <property type="evidence" value="ECO:0007669"/>
    <property type="project" value="InterPro"/>
</dbReference>
<keyword evidence="3" id="KW-0687">Ribonucleoprotein</keyword>
<comment type="caution">
    <text evidence="3">The sequence shown here is derived from an EMBL/GenBank/DDBJ whole genome shotgun (WGS) entry which is preliminary data.</text>
</comment>
<gene>
    <name evidence="3" type="ORF">F8M41_018402</name>
</gene>
<dbReference type="SUPFAM" id="SSF54236">
    <property type="entry name" value="Ubiquitin-like"/>
    <property type="match status" value="1"/>
</dbReference>
<dbReference type="OrthoDB" id="72819at2759"/>
<name>A0A8H4ALK6_GIGMA</name>
<dbReference type="GO" id="GO:0005681">
    <property type="term" value="C:spliceosomal complex"/>
    <property type="evidence" value="ECO:0007669"/>
    <property type="project" value="TreeGrafter"/>
</dbReference>
<sequence length="226" mass="25411">MDNSSQQLPPQPPPPPTPPPPPLPPLPQTTPNAASDESNLIQNTSPFISSTLALSSINSNNEVTKLDKDNTANLSKTQKMLKQLLKDPLLSDLTKLNNNDSISIEEVDTLISLETGTAFEIKIERDGLESLILVVRQNSTISDVKNLIQLKVEKSQKESNKGLRPNKKISWKYIWKSYCLTFENQRLLQDKLPIQELGIRSGSVLKFSRFVRKSRKKRGIVEDNRK</sequence>
<dbReference type="Gene3D" id="3.10.20.90">
    <property type="entry name" value="Phosphatidylinositol 3-kinase Catalytic Subunit, Chain A, domain 1"/>
    <property type="match status" value="1"/>
</dbReference>
<proteinExistence type="predicted"/>
<evidence type="ECO:0000313" key="4">
    <source>
        <dbReference type="Proteomes" id="UP000439903"/>
    </source>
</evidence>
<dbReference type="EMBL" id="WTPW01000446">
    <property type="protein sequence ID" value="KAF0510819.1"/>
    <property type="molecule type" value="Genomic_DNA"/>
</dbReference>
<reference evidence="3 4" key="1">
    <citation type="journal article" date="2019" name="Environ. Microbiol.">
        <title>At the nexus of three kingdoms: the genome of the mycorrhizal fungus Gigaspora margarita provides insights into plant, endobacterial and fungal interactions.</title>
        <authorList>
            <person name="Venice F."/>
            <person name="Ghignone S."/>
            <person name="Salvioli di Fossalunga A."/>
            <person name="Amselem J."/>
            <person name="Novero M."/>
            <person name="Xianan X."/>
            <person name="Sedzielewska Toro K."/>
            <person name="Morin E."/>
            <person name="Lipzen A."/>
            <person name="Grigoriev I.V."/>
            <person name="Henrissat B."/>
            <person name="Martin F.M."/>
            <person name="Bonfante P."/>
        </authorList>
    </citation>
    <scope>NUCLEOTIDE SEQUENCE [LARGE SCALE GENOMIC DNA]</scope>
    <source>
        <strain evidence="3 4">BEG34</strain>
    </source>
</reference>
<dbReference type="InterPro" id="IPR040610">
    <property type="entry name" value="SNRNP25_ubiquitin"/>
</dbReference>
<dbReference type="InterPro" id="IPR029071">
    <property type="entry name" value="Ubiquitin-like_domsf"/>
</dbReference>
<keyword evidence="4" id="KW-1185">Reference proteome</keyword>
<dbReference type="PANTHER" id="PTHR14942:SF0">
    <property type="entry name" value="U11_U12 SMALL NUCLEAR RIBONUCLEOPROTEIN 25 KDA PROTEIN"/>
    <property type="match status" value="1"/>
</dbReference>
<protein>
    <submittedName>
        <fullName evidence="3">U11/U12 small nuclear ribonucleoprotein 25 kDa protein isoform X1</fullName>
    </submittedName>
</protein>
<feature type="compositionally biased region" description="Pro residues" evidence="1">
    <location>
        <begin position="9"/>
        <end position="28"/>
    </location>
</feature>
<feature type="domain" description="SNRNP25 ubiquitin-like" evidence="2">
    <location>
        <begin position="120"/>
        <end position="209"/>
    </location>
</feature>
<dbReference type="Pfam" id="PF18036">
    <property type="entry name" value="Ubiquitin_4"/>
    <property type="match status" value="1"/>
</dbReference>
<evidence type="ECO:0000259" key="2">
    <source>
        <dbReference type="Pfam" id="PF18036"/>
    </source>
</evidence>